<keyword evidence="1" id="KW-1133">Transmembrane helix</keyword>
<name>A0A819MMY4_9BILA</name>
<organism evidence="2 3">
    <name type="scientific">Adineta steineri</name>
    <dbReference type="NCBI Taxonomy" id="433720"/>
    <lineage>
        <taxon>Eukaryota</taxon>
        <taxon>Metazoa</taxon>
        <taxon>Spiralia</taxon>
        <taxon>Gnathifera</taxon>
        <taxon>Rotifera</taxon>
        <taxon>Eurotatoria</taxon>
        <taxon>Bdelloidea</taxon>
        <taxon>Adinetida</taxon>
        <taxon>Adinetidae</taxon>
        <taxon>Adineta</taxon>
    </lineage>
</organism>
<protein>
    <recommendedName>
        <fullName evidence="4">G-protein coupled receptors family 1 profile domain-containing protein</fullName>
    </recommendedName>
</protein>
<evidence type="ECO:0008006" key="4">
    <source>
        <dbReference type="Google" id="ProtNLM"/>
    </source>
</evidence>
<dbReference type="SUPFAM" id="SSF50084">
    <property type="entry name" value="Myosin S1 fragment, N-terminal domain"/>
    <property type="match status" value="1"/>
</dbReference>
<dbReference type="EMBL" id="CAJOAZ010003079">
    <property type="protein sequence ID" value="CAF3983090.1"/>
    <property type="molecule type" value="Genomic_DNA"/>
</dbReference>
<dbReference type="Proteomes" id="UP000663844">
    <property type="component" value="Unassembled WGS sequence"/>
</dbReference>
<reference evidence="2" key="1">
    <citation type="submission" date="2021-02" db="EMBL/GenBank/DDBJ databases">
        <authorList>
            <person name="Nowell W R."/>
        </authorList>
    </citation>
    <scope>NUCLEOTIDE SEQUENCE</scope>
</reference>
<keyword evidence="1" id="KW-0812">Transmembrane</keyword>
<accession>A0A819MMY4</accession>
<dbReference type="InterPro" id="IPR008989">
    <property type="entry name" value="Myosin_S1_N"/>
</dbReference>
<feature type="transmembrane region" description="Helical" evidence="1">
    <location>
        <begin position="205"/>
        <end position="224"/>
    </location>
</feature>
<gene>
    <name evidence="2" type="ORF">OXD698_LOCUS28501</name>
</gene>
<dbReference type="GO" id="GO:0051015">
    <property type="term" value="F:actin filament binding"/>
    <property type="evidence" value="ECO:0007669"/>
    <property type="project" value="InterPro"/>
</dbReference>
<feature type="transmembrane region" description="Helical" evidence="1">
    <location>
        <begin position="121"/>
        <end position="145"/>
    </location>
</feature>
<proteinExistence type="predicted"/>
<evidence type="ECO:0000256" key="1">
    <source>
        <dbReference type="SAM" id="Phobius"/>
    </source>
</evidence>
<comment type="caution">
    <text evidence="2">The sequence shown here is derived from an EMBL/GenBank/DDBJ whole genome shotgun (WGS) entry which is preliminary data.</text>
</comment>
<feature type="transmembrane region" description="Helical" evidence="1">
    <location>
        <begin position="62"/>
        <end position="80"/>
    </location>
</feature>
<feature type="transmembrane region" description="Helical" evidence="1">
    <location>
        <begin position="89"/>
        <end position="109"/>
    </location>
</feature>
<sequence>MITLNDNKPLWIRDNEHGFILGKIHDIATDNVTVQLNENKKNYMVFFNTDTMIKYNEKPLGVMPPYVLAIVQLIFFYFVFDKKYSVEFMIFDCFGQAGLINGILTMTTFKNKIVCGVSCGLYLFGASITTLLIMILFALKCWILVFSKIAFISNPIFLDIQCISFDFLLQSCLNIDQWLNGCVAGERAFITLKGTRSQKNKSKQAAKIIIIILIISTSIYDPFYRNLIGEVNDSETRIWCIVPYSSNSKIFISAMQFSLFCSIYNSRQQSNVQTDRNYNQILQQQLHEHKNLLITPIILVILALPRLIIYYVSVVIHY</sequence>
<dbReference type="GO" id="GO:0005524">
    <property type="term" value="F:ATP binding"/>
    <property type="evidence" value="ECO:0007669"/>
    <property type="project" value="InterPro"/>
</dbReference>
<dbReference type="AlphaFoldDB" id="A0A819MMY4"/>
<keyword evidence="1" id="KW-0472">Membrane</keyword>
<evidence type="ECO:0000313" key="2">
    <source>
        <dbReference type="EMBL" id="CAF3983090.1"/>
    </source>
</evidence>
<evidence type="ECO:0000313" key="3">
    <source>
        <dbReference type="Proteomes" id="UP000663844"/>
    </source>
</evidence>
<dbReference type="Gene3D" id="2.30.30.360">
    <property type="entry name" value="Myosin S1 fragment, N-terminal"/>
    <property type="match status" value="1"/>
</dbReference>
<dbReference type="GO" id="GO:0003774">
    <property type="term" value="F:cytoskeletal motor activity"/>
    <property type="evidence" value="ECO:0007669"/>
    <property type="project" value="InterPro"/>
</dbReference>
<feature type="transmembrane region" description="Helical" evidence="1">
    <location>
        <begin position="292"/>
        <end position="312"/>
    </location>
</feature>